<feature type="transmembrane region" description="Helical" evidence="1">
    <location>
        <begin position="15"/>
        <end position="35"/>
    </location>
</feature>
<organism evidence="2 3">
    <name type="scientific">Nesidiocoris tenuis</name>
    <dbReference type="NCBI Taxonomy" id="355587"/>
    <lineage>
        <taxon>Eukaryota</taxon>
        <taxon>Metazoa</taxon>
        <taxon>Ecdysozoa</taxon>
        <taxon>Arthropoda</taxon>
        <taxon>Hexapoda</taxon>
        <taxon>Insecta</taxon>
        <taxon>Pterygota</taxon>
        <taxon>Neoptera</taxon>
        <taxon>Paraneoptera</taxon>
        <taxon>Hemiptera</taxon>
        <taxon>Heteroptera</taxon>
        <taxon>Panheteroptera</taxon>
        <taxon>Cimicomorpha</taxon>
        <taxon>Miridae</taxon>
        <taxon>Dicyphina</taxon>
        <taxon>Nesidiocoris</taxon>
    </lineage>
</organism>
<sequence length="96" mass="10298">MTLHTGGWQLSTGKLLAQMWPVTIGVAHLGGRVALLQMIKHPMIKANDARFTSPRHLAVPEASVVIATPNIRGGSRLSYGKGLHIFRTCALSPGKC</sequence>
<keyword evidence="1" id="KW-0812">Transmembrane</keyword>
<evidence type="ECO:0000256" key="1">
    <source>
        <dbReference type="SAM" id="Phobius"/>
    </source>
</evidence>
<gene>
    <name evidence="2" type="ORF">NTJ_16179</name>
</gene>
<proteinExistence type="predicted"/>
<keyword evidence="3" id="KW-1185">Reference proteome</keyword>
<protein>
    <submittedName>
        <fullName evidence="2">Uncharacterized protein</fullName>
    </submittedName>
</protein>
<dbReference type="Proteomes" id="UP001307889">
    <property type="component" value="Chromosome 16"/>
</dbReference>
<reference evidence="2 3" key="1">
    <citation type="submission" date="2023-09" db="EMBL/GenBank/DDBJ databases">
        <title>Nesidiocoris tenuis whole genome shotgun sequence.</title>
        <authorList>
            <person name="Shibata T."/>
            <person name="Shimoda M."/>
            <person name="Kobayashi T."/>
            <person name="Uehara T."/>
        </authorList>
    </citation>
    <scope>NUCLEOTIDE SEQUENCE [LARGE SCALE GENOMIC DNA]</scope>
    <source>
        <strain evidence="2 3">Japan</strain>
    </source>
</reference>
<accession>A0ABN7BG64</accession>
<keyword evidence="1" id="KW-1133">Transmembrane helix</keyword>
<name>A0ABN7BG64_9HEMI</name>
<evidence type="ECO:0000313" key="3">
    <source>
        <dbReference type="Proteomes" id="UP001307889"/>
    </source>
</evidence>
<keyword evidence="1" id="KW-0472">Membrane</keyword>
<evidence type="ECO:0000313" key="2">
    <source>
        <dbReference type="EMBL" id="BET03361.1"/>
    </source>
</evidence>
<dbReference type="EMBL" id="AP028924">
    <property type="protein sequence ID" value="BET03361.1"/>
    <property type="molecule type" value="Genomic_DNA"/>
</dbReference>